<dbReference type="EMBL" id="JANIAN010000028">
    <property type="protein sequence ID" value="MDD2108322.1"/>
    <property type="molecule type" value="Genomic_DNA"/>
</dbReference>
<dbReference type="Proteomes" id="UP001150678">
    <property type="component" value="Unassembled WGS sequence"/>
</dbReference>
<evidence type="ECO:0000313" key="1">
    <source>
        <dbReference type="EMBL" id="MDD2108322.1"/>
    </source>
</evidence>
<reference evidence="1" key="1">
    <citation type="submission" date="2022-07" db="EMBL/GenBank/DDBJ databases">
        <title>Multi-strain Analysis of Pseudomonas putida Reveals Metabolic and Genetic Diversity.</title>
        <authorList>
            <person name="Monk J.M."/>
        </authorList>
    </citation>
    <scope>NUCLEOTIDE SEQUENCE</scope>
    <source>
        <strain evidence="1">17514</strain>
    </source>
</reference>
<evidence type="ECO:0000313" key="2">
    <source>
        <dbReference type="Proteomes" id="UP001150678"/>
    </source>
</evidence>
<name>A0A9X4HVX0_9PSED</name>
<dbReference type="RefSeq" id="WP_274079330.1">
    <property type="nucleotide sequence ID" value="NZ_JANIAN010000028.1"/>
</dbReference>
<gene>
    <name evidence="1" type="ORF">NP533_19195</name>
</gene>
<sequence length="71" mass="7781">MEDEAATTADALELLAMNQTALRAAIEELSTWIRQRGSVNVHDNVMTALHVLDTNADAITNAIGRLRSHDH</sequence>
<proteinExistence type="predicted"/>
<organism evidence="1 2">
    <name type="scientific">Pseudomonas asiatica</name>
    <dbReference type="NCBI Taxonomy" id="2219225"/>
    <lineage>
        <taxon>Bacteria</taxon>
        <taxon>Pseudomonadati</taxon>
        <taxon>Pseudomonadota</taxon>
        <taxon>Gammaproteobacteria</taxon>
        <taxon>Pseudomonadales</taxon>
        <taxon>Pseudomonadaceae</taxon>
        <taxon>Pseudomonas</taxon>
    </lineage>
</organism>
<dbReference type="AlphaFoldDB" id="A0A9X4HVX0"/>
<protein>
    <submittedName>
        <fullName evidence="1">Uncharacterized protein</fullName>
    </submittedName>
</protein>
<accession>A0A9X4HVX0</accession>
<comment type="caution">
    <text evidence="1">The sequence shown here is derived from an EMBL/GenBank/DDBJ whole genome shotgun (WGS) entry which is preliminary data.</text>
</comment>